<sequence>MKKFSFKSFMLGVLVTVLIAESALPGLAAATMKTAELYYNSIKVKLNGKILDLRDTKGNPVEPFVMNGTTYLPVRAIAEALGLPVSWDAETQTVVLGQDPEYNQPAAWLGDLKTFTGEHRYFVNDSGIYEGIDFMANDGSTYERYWYPDTKEVIYLLNDQYSKFTGTIYLTEDAKNAIQGFKNGRSRYLIYLDDRLVYTSDEIKPGSLPCEFSIDVTNAYKMKIVHQWDHTGYSGFYNSTDGASSTPIGNPALWK</sequence>
<name>A0A1B1YEG9_THEST</name>
<dbReference type="Gene3D" id="3.30.457.10">
    <property type="entry name" value="Copper amine oxidase-like, N-terminal domain"/>
    <property type="match status" value="1"/>
</dbReference>
<dbReference type="OrthoDB" id="9780101at2"/>
<dbReference type="InterPro" id="IPR012854">
    <property type="entry name" value="Cu_amine_oxidase-like_N"/>
</dbReference>
<feature type="chain" id="PRO_5039075460" evidence="1">
    <location>
        <begin position="29"/>
        <end position="255"/>
    </location>
</feature>
<evidence type="ECO:0000259" key="2">
    <source>
        <dbReference type="Pfam" id="PF07833"/>
    </source>
</evidence>
<accession>A0A1B1YEG9</accession>
<keyword evidence="1" id="KW-0732">Signal</keyword>
<evidence type="ECO:0000313" key="3">
    <source>
        <dbReference type="EMBL" id="ANW99157.1"/>
    </source>
</evidence>
<dbReference type="InterPro" id="IPR008979">
    <property type="entry name" value="Galactose-bd-like_sf"/>
</dbReference>
<dbReference type="EMBL" id="CP014672">
    <property type="protein sequence ID" value="ANW99157.1"/>
    <property type="molecule type" value="Genomic_DNA"/>
</dbReference>
<dbReference type="SUPFAM" id="SSF55383">
    <property type="entry name" value="Copper amine oxidase, domain N"/>
    <property type="match status" value="1"/>
</dbReference>
<gene>
    <name evidence="3" type="ORF">CSTERTH_09025</name>
</gene>
<proteinExistence type="predicted"/>
<dbReference type="InterPro" id="IPR036582">
    <property type="entry name" value="Mao_N_sf"/>
</dbReference>
<reference evidence="3 4" key="1">
    <citation type="submission" date="2016-02" db="EMBL/GenBank/DDBJ databases">
        <title>Comparison of Clostridium stercorarium subspecies using comparative genomics and transcriptomics.</title>
        <authorList>
            <person name="Schellenberg J."/>
            <person name="Thallinger G."/>
            <person name="Levin D.B."/>
            <person name="Zhang X."/>
            <person name="Alvare G."/>
            <person name="Fristensky B."/>
            <person name="Sparling R."/>
        </authorList>
    </citation>
    <scope>NUCLEOTIDE SEQUENCE [LARGE SCALE GENOMIC DNA]</scope>
    <source>
        <strain evidence="3 4">DSM 2910</strain>
    </source>
</reference>
<dbReference type="Gene3D" id="2.60.120.1060">
    <property type="entry name" value="NPCBM/NEW2 domain"/>
    <property type="match status" value="1"/>
</dbReference>
<evidence type="ECO:0000313" key="4">
    <source>
        <dbReference type="Proteomes" id="UP000092971"/>
    </source>
</evidence>
<protein>
    <submittedName>
        <fullName evidence="3">Copper amine oxidase</fullName>
    </submittedName>
</protein>
<feature type="domain" description="Copper amine oxidase-like N-terminal" evidence="2">
    <location>
        <begin position="33"/>
        <end position="95"/>
    </location>
</feature>
<dbReference type="SUPFAM" id="SSF49785">
    <property type="entry name" value="Galactose-binding domain-like"/>
    <property type="match status" value="1"/>
</dbReference>
<dbReference type="Pfam" id="PF07833">
    <property type="entry name" value="Cu_amine_oxidN1"/>
    <property type="match status" value="1"/>
</dbReference>
<dbReference type="RefSeq" id="WP_015359532.1">
    <property type="nucleotide sequence ID" value="NZ_CP014672.1"/>
</dbReference>
<feature type="signal peptide" evidence="1">
    <location>
        <begin position="1"/>
        <end position="28"/>
    </location>
</feature>
<evidence type="ECO:0000256" key="1">
    <source>
        <dbReference type="SAM" id="SignalP"/>
    </source>
</evidence>
<dbReference type="Proteomes" id="UP000092971">
    <property type="component" value="Chromosome"/>
</dbReference>
<dbReference type="InterPro" id="IPR038637">
    <property type="entry name" value="NPCBM_sf"/>
</dbReference>
<organism evidence="3 4">
    <name type="scientific">Thermoclostridium stercorarium subsp. thermolacticum DSM 2910</name>
    <dbReference type="NCBI Taxonomy" id="1121336"/>
    <lineage>
        <taxon>Bacteria</taxon>
        <taxon>Bacillati</taxon>
        <taxon>Bacillota</taxon>
        <taxon>Clostridia</taxon>
        <taxon>Eubacteriales</taxon>
        <taxon>Oscillospiraceae</taxon>
        <taxon>Thermoclostridium</taxon>
    </lineage>
</organism>
<dbReference type="AlphaFoldDB" id="A0A1B1YEG9"/>